<feature type="domain" description="AMIN-like" evidence="2">
    <location>
        <begin position="62"/>
        <end position="192"/>
    </location>
</feature>
<reference evidence="3 4" key="1">
    <citation type="submission" date="2024-06" db="EMBL/GenBank/DDBJ databases">
        <title>The Natural Products Discovery Center: Release of the First 8490 Sequenced Strains for Exploring Actinobacteria Biosynthetic Diversity.</title>
        <authorList>
            <person name="Kalkreuter E."/>
            <person name="Kautsar S.A."/>
            <person name="Yang D."/>
            <person name="Bader C.D."/>
            <person name="Teijaro C.N."/>
            <person name="Fluegel L."/>
            <person name="Davis C.M."/>
            <person name="Simpson J.R."/>
            <person name="Lauterbach L."/>
            <person name="Steele A.D."/>
            <person name="Gui C."/>
            <person name="Meng S."/>
            <person name="Li G."/>
            <person name="Viehrig K."/>
            <person name="Ye F."/>
            <person name="Su P."/>
            <person name="Kiefer A.F."/>
            <person name="Nichols A."/>
            <person name="Cepeda A.J."/>
            <person name="Yan W."/>
            <person name="Fan B."/>
            <person name="Jiang Y."/>
            <person name="Adhikari A."/>
            <person name="Zheng C.-J."/>
            <person name="Schuster L."/>
            <person name="Cowan T.M."/>
            <person name="Smanski M.J."/>
            <person name="Chevrette M.G."/>
            <person name="De Carvalho L.P.S."/>
            <person name="Shen B."/>
        </authorList>
    </citation>
    <scope>NUCLEOTIDE SEQUENCE [LARGE SCALE GENOMIC DNA]</scope>
    <source>
        <strain evidence="3 4">NPDC001166</strain>
    </source>
</reference>
<keyword evidence="1" id="KW-0732">Signal</keyword>
<sequence length="194" mass="20428">MNKRKWPAVAVVALVTAGSLNLVATAASAADGRTSAAAATACPTGWGSLPKRATRDSAVAHSLTDIRTGRHTCYDRMVFDVGGGTAPLTYSVAYVKTFRQDPSDTVIPVAGGAILDIRVGAPAYDPETGKPTYPARPGKSLPGVSLTGYRTFRDTKFGSSFEGVTQVGLGVRARLPFRVQHVADRLVVDVAHTW</sequence>
<dbReference type="EMBL" id="JBEPAZ010000004">
    <property type="protein sequence ID" value="MER6427592.1"/>
    <property type="molecule type" value="Genomic_DNA"/>
</dbReference>
<dbReference type="InterPro" id="IPR056303">
    <property type="entry name" value="AMIN-like"/>
</dbReference>
<gene>
    <name evidence="3" type="ORF">ABT272_07570</name>
</gene>
<feature type="signal peptide" evidence="1">
    <location>
        <begin position="1"/>
        <end position="29"/>
    </location>
</feature>
<dbReference type="Pfam" id="PF24837">
    <property type="entry name" value="AMIN-like"/>
    <property type="match status" value="1"/>
</dbReference>
<keyword evidence="4" id="KW-1185">Reference proteome</keyword>
<protein>
    <recommendedName>
        <fullName evidence="2">AMIN-like domain-containing protein</fullName>
    </recommendedName>
</protein>
<evidence type="ECO:0000313" key="4">
    <source>
        <dbReference type="Proteomes" id="UP001470023"/>
    </source>
</evidence>
<evidence type="ECO:0000313" key="3">
    <source>
        <dbReference type="EMBL" id="MER6427592.1"/>
    </source>
</evidence>
<proteinExistence type="predicted"/>
<comment type="caution">
    <text evidence="3">The sequence shown here is derived from an EMBL/GenBank/DDBJ whole genome shotgun (WGS) entry which is preliminary data.</text>
</comment>
<feature type="chain" id="PRO_5047222311" description="AMIN-like domain-containing protein" evidence="1">
    <location>
        <begin position="30"/>
        <end position="194"/>
    </location>
</feature>
<dbReference type="RefSeq" id="WP_263279672.1">
    <property type="nucleotide sequence ID" value="NZ_JBEPAB010000071.1"/>
</dbReference>
<organism evidence="3 4">
    <name type="scientific">Streptomyces sp. 900105245</name>
    <dbReference type="NCBI Taxonomy" id="3154379"/>
    <lineage>
        <taxon>Bacteria</taxon>
        <taxon>Bacillati</taxon>
        <taxon>Actinomycetota</taxon>
        <taxon>Actinomycetes</taxon>
        <taxon>Kitasatosporales</taxon>
        <taxon>Streptomycetaceae</taxon>
        <taxon>Streptomyces</taxon>
    </lineage>
</organism>
<name>A0ABV1U344_9ACTN</name>
<accession>A0ABV1U344</accession>
<evidence type="ECO:0000256" key="1">
    <source>
        <dbReference type="SAM" id="SignalP"/>
    </source>
</evidence>
<dbReference type="Proteomes" id="UP001470023">
    <property type="component" value="Unassembled WGS sequence"/>
</dbReference>
<evidence type="ECO:0000259" key="2">
    <source>
        <dbReference type="Pfam" id="PF24837"/>
    </source>
</evidence>